<evidence type="ECO:0000256" key="1">
    <source>
        <dbReference type="ARBA" id="ARBA00004371"/>
    </source>
</evidence>
<keyword evidence="13" id="KW-1015">Disulfide bond</keyword>
<comment type="similarity">
    <text evidence="5 18">Belongs to the acid ceramidase family.</text>
</comment>
<dbReference type="InterPro" id="IPR029132">
    <property type="entry name" value="CBAH/NAAA_C"/>
</dbReference>
<feature type="domain" description="Choloylglycine hydrolase/NAAA C-terminal" evidence="21">
    <location>
        <begin position="140"/>
        <end position="334"/>
    </location>
</feature>
<dbReference type="AlphaFoldDB" id="F6Q8G4"/>
<evidence type="ECO:0000256" key="6">
    <source>
        <dbReference type="ARBA" id="ARBA00011891"/>
    </source>
</evidence>
<evidence type="ECO:0000313" key="23">
    <source>
        <dbReference type="Ensembl" id="ENSCINP00000004990.3"/>
    </source>
</evidence>
<evidence type="ECO:0000256" key="9">
    <source>
        <dbReference type="ARBA" id="ARBA00022801"/>
    </source>
</evidence>
<dbReference type="GO" id="GO:0005764">
    <property type="term" value="C:lysosome"/>
    <property type="evidence" value="ECO:0007669"/>
    <property type="project" value="UniProtKB-SubCell"/>
</dbReference>
<comment type="pathway">
    <text evidence="3">Lipid metabolism; sphingolipid metabolism.</text>
</comment>
<evidence type="ECO:0000256" key="8">
    <source>
        <dbReference type="ARBA" id="ARBA00022729"/>
    </source>
</evidence>
<evidence type="ECO:0000256" key="5">
    <source>
        <dbReference type="ARBA" id="ARBA00005730"/>
    </source>
</evidence>
<reference evidence="23" key="3">
    <citation type="submission" date="2025-08" db="UniProtKB">
        <authorList>
            <consortium name="Ensembl"/>
        </authorList>
    </citation>
    <scope>IDENTIFICATION</scope>
</reference>
<dbReference type="InterPro" id="IPR029130">
    <property type="entry name" value="Acid_ceramidase_N"/>
</dbReference>
<dbReference type="Pfam" id="PF15508">
    <property type="entry name" value="NAAA-beta"/>
    <property type="match status" value="1"/>
</dbReference>
<dbReference type="Gene3D" id="3.60.60.10">
    <property type="entry name" value="Penicillin V Acylase, Chain A"/>
    <property type="match status" value="1"/>
</dbReference>
<evidence type="ECO:0000256" key="15">
    <source>
        <dbReference type="ARBA" id="ARBA00023228"/>
    </source>
</evidence>
<keyword evidence="11 18" id="KW-0443">Lipid metabolism</keyword>
<dbReference type="InParanoid" id="F6Q8G4"/>
<organism evidence="23 24">
    <name type="scientific">Ciona intestinalis</name>
    <name type="common">Transparent sea squirt</name>
    <name type="synonym">Ascidia intestinalis</name>
    <dbReference type="NCBI Taxonomy" id="7719"/>
    <lineage>
        <taxon>Eukaryota</taxon>
        <taxon>Metazoa</taxon>
        <taxon>Chordata</taxon>
        <taxon>Tunicata</taxon>
        <taxon>Ascidiacea</taxon>
        <taxon>Phlebobranchia</taxon>
        <taxon>Cionidae</taxon>
        <taxon>Ciona</taxon>
    </lineage>
</organism>
<keyword evidence="10" id="KW-0746">Sphingolipid metabolism</keyword>
<dbReference type="GO" id="GO:0017040">
    <property type="term" value="F:N-acylsphingosine amidohydrolase activity"/>
    <property type="evidence" value="ECO:0000318"/>
    <property type="project" value="GO_Central"/>
</dbReference>
<evidence type="ECO:0000256" key="12">
    <source>
        <dbReference type="ARBA" id="ARBA00023145"/>
    </source>
</evidence>
<reference evidence="24" key="1">
    <citation type="journal article" date="2002" name="Science">
        <title>The draft genome of Ciona intestinalis: insights into chordate and vertebrate origins.</title>
        <authorList>
            <person name="Dehal P."/>
            <person name="Satou Y."/>
            <person name="Campbell R.K."/>
            <person name="Chapman J."/>
            <person name="Degnan B."/>
            <person name="De Tomaso A."/>
            <person name="Davidson B."/>
            <person name="Di Gregorio A."/>
            <person name="Gelpke M."/>
            <person name="Goodstein D.M."/>
            <person name="Harafuji N."/>
            <person name="Hastings K.E."/>
            <person name="Ho I."/>
            <person name="Hotta K."/>
            <person name="Huang W."/>
            <person name="Kawashima T."/>
            <person name="Lemaire P."/>
            <person name="Martinez D."/>
            <person name="Meinertzhagen I.A."/>
            <person name="Necula S."/>
            <person name="Nonaka M."/>
            <person name="Putnam N."/>
            <person name="Rash S."/>
            <person name="Saiga H."/>
            <person name="Satake M."/>
            <person name="Terry A."/>
            <person name="Yamada L."/>
            <person name="Wang H.G."/>
            <person name="Awazu S."/>
            <person name="Azumi K."/>
            <person name="Boore J."/>
            <person name="Branno M."/>
            <person name="Chin-Bow S."/>
            <person name="DeSantis R."/>
            <person name="Doyle S."/>
            <person name="Francino P."/>
            <person name="Keys D.N."/>
            <person name="Haga S."/>
            <person name="Hayashi H."/>
            <person name="Hino K."/>
            <person name="Imai K.S."/>
            <person name="Inaba K."/>
            <person name="Kano S."/>
            <person name="Kobayashi K."/>
            <person name="Kobayashi M."/>
            <person name="Lee B.I."/>
            <person name="Makabe K.W."/>
            <person name="Manohar C."/>
            <person name="Matassi G."/>
            <person name="Medina M."/>
            <person name="Mochizuki Y."/>
            <person name="Mount S."/>
            <person name="Morishita T."/>
            <person name="Miura S."/>
            <person name="Nakayama A."/>
            <person name="Nishizaka S."/>
            <person name="Nomoto H."/>
            <person name="Ohta F."/>
            <person name="Oishi K."/>
            <person name="Rigoutsos I."/>
            <person name="Sano M."/>
            <person name="Sasaki A."/>
            <person name="Sasakura Y."/>
            <person name="Shoguchi E."/>
            <person name="Shin-i T."/>
            <person name="Spagnuolo A."/>
            <person name="Stainier D."/>
            <person name="Suzuki M.M."/>
            <person name="Tassy O."/>
            <person name="Takatori N."/>
            <person name="Tokuoka M."/>
            <person name="Yagi K."/>
            <person name="Yoshizaki F."/>
            <person name="Wada S."/>
            <person name="Zhang C."/>
            <person name="Hyatt P.D."/>
            <person name="Larimer F."/>
            <person name="Detter C."/>
            <person name="Doggett N."/>
            <person name="Glavina T."/>
            <person name="Hawkins T."/>
            <person name="Richardson P."/>
            <person name="Lucas S."/>
            <person name="Kohara Y."/>
            <person name="Levine M."/>
            <person name="Satoh N."/>
            <person name="Rokhsar D.S."/>
        </authorList>
    </citation>
    <scope>NUCLEOTIDE SEQUENCE [LARGE SCALE GENOMIC DNA]</scope>
</reference>
<evidence type="ECO:0000256" key="11">
    <source>
        <dbReference type="ARBA" id="ARBA00023098"/>
    </source>
</evidence>
<dbReference type="GeneTree" id="ENSGT00530000063548"/>
<feature type="signal peptide" evidence="20">
    <location>
        <begin position="1"/>
        <end position="21"/>
    </location>
</feature>
<feature type="domain" description="Acid ceramidase N-terminal" evidence="22">
    <location>
        <begin position="45"/>
        <end position="104"/>
    </location>
</feature>
<reference evidence="23" key="4">
    <citation type="submission" date="2025-09" db="UniProtKB">
        <authorList>
            <consortium name="Ensembl"/>
        </authorList>
    </citation>
    <scope>IDENTIFICATION</scope>
</reference>
<dbReference type="GO" id="GO:0016020">
    <property type="term" value="C:membrane"/>
    <property type="evidence" value="ECO:0007669"/>
    <property type="project" value="GOC"/>
</dbReference>
<evidence type="ECO:0000313" key="24">
    <source>
        <dbReference type="Proteomes" id="UP000008144"/>
    </source>
</evidence>
<dbReference type="FunFam" id="3.60.60.10:FF:000006">
    <property type="entry name" value="N-acylethanolamine-hydrolyzing acid amidase"/>
    <property type="match status" value="1"/>
</dbReference>
<dbReference type="PANTHER" id="PTHR28583:SF1">
    <property type="entry name" value="ACID CERAMIDASE"/>
    <property type="match status" value="1"/>
</dbReference>
<dbReference type="Pfam" id="PF02275">
    <property type="entry name" value="CBAH"/>
    <property type="match status" value="1"/>
</dbReference>
<keyword evidence="15" id="KW-0458">Lysosome</keyword>
<evidence type="ECO:0000256" key="17">
    <source>
        <dbReference type="ARBA" id="ARBA00048057"/>
    </source>
</evidence>
<dbReference type="InterPro" id="IPR016699">
    <property type="entry name" value="Acid_ceramidase-like"/>
</dbReference>
<evidence type="ECO:0000256" key="19">
    <source>
        <dbReference type="PIRSR" id="PIRSR017632-1"/>
    </source>
</evidence>
<comment type="subcellular location">
    <subcellularLocation>
        <location evidence="1">Lysosome</location>
    </subcellularLocation>
    <subcellularLocation>
        <location evidence="2">Secreted</location>
    </subcellularLocation>
</comment>
<keyword evidence="7" id="KW-0964">Secreted</keyword>
<proteinExistence type="inferred from homology"/>
<dbReference type="PIRSF" id="PIRSF017632">
    <property type="entry name" value="Acid_ceramidase-like"/>
    <property type="match status" value="1"/>
</dbReference>
<dbReference type="GO" id="GO:0006631">
    <property type="term" value="P:fatty acid metabolic process"/>
    <property type="evidence" value="ECO:0007669"/>
    <property type="project" value="InterPro"/>
</dbReference>
<dbReference type="OMA" id="GWWMSFL"/>
<keyword evidence="14" id="KW-0325">Glycoprotein</keyword>
<reference evidence="23" key="2">
    <citation type="journal article" date="2008" name="Genome Biol.">
        <title>Improved genome assembly and evidence-based global gene model set for the chordate Ciona intestinalis: new insight into intron and operon populations.</title>
        <authorList>
            <person name="Satou Y."/>
            <person name="Mineta K."/>
            <person name="Ogasawara M."/>
            <person name="Sasakura Y."/>
            <person name="Shoguchi E."/>
            <person name="Ueno K."/>
            <person name="Yamada L."/>
            <person name="Matsumoto J."/>
            <person name="Wasserscheid J."/>
            <person name="Dewar K."/>
            <person name="Wiley G.B."/>
            <person name="Macmil S.L."/>
            <person name="Roe B.A."/>
            <person name="Zeller R.W."/>
            <person name="Hastings K.E."/>
            <person name="Lemaire P."/>
            <person name="Lindquist E."/>
            <person name="Endo T."/>
            <person name="Hotta K."/>
            <person name="Inaba K."/>
        </authorList>
    </citation>
    <scope>NUCLEOTIDE SEQUENCE [LARGE SCALE GENOMIC DNA]</scope>
    <source>
        <strain evidence="23">wild type</strain>
    </source>
</reference>
<feature type="active site" description="Nucleophile" evidence="19">
    <location>
        <position position="140"/>
    </location>
</feature>
<evidence type="ECO:0000256" key="2">
    <source>
        <dbReference type="ARBA" id="ARBA00004613"/>
    </source>
</evidence>
<evidence type="ECO:0000259" key="22">
    <source>
        <dbReference type="Pfam" id="PF15508"/>
    </source>
</evidence>
<name>F6Q8G4_CIOIN</name>
<dbReference type="CDD" id="cd01903">
    <property type="entry name" value="Ntn_AC_NAAA"/>
    <property type="match status" value="1"/>
</dbReference>
<dbReference type="STRING" id="7719.ENSCINP00000004990"/>
<dbReference type="GO" id="GO:0006665">
    <property type="term" value="P:sphingolipid metabolic process"/>
    <property type="evidence" value="ECO:0007669"/>
    <property type="project" value="UniProtKB-KW"/>
</dbReference>
<keyword evidence="8 20" id="KW-0732">Signal</keyword>
<evidence type="ECO:0000256" key="7">
    <source>
        <dbReference type="ARBA" id="ARBA00022525"/>
    </source>
</evidence>
<dbReference type="HOGENOM" id="CLU_054401_0_0_1"/>
<evidence type="ECO:0000256" key="10">
    <source>
        <dbReference type="ARBA" id="ARBA00022919"/>
    </source>
</evidence>
<evidence type="ECO:0000256" key="14">
    <source>
        <dbReference type="ARBA" id="ARBA00023180"/>
    </source>
</evidence>
<dbReference type="FunCoup" id="F6Q8G4">
    <property type="interactions" value="17"/>
</dbReference>
<evidence type="ECO:0000259" key="21">
    <source>
        <dbReference type="Pfam" id="PF02275"/>
    </source>
</evidence>
<dbReference type="Proteomes" id="UP000008144">
    <property type="component" value="Chromosome 9"/>
</dbReference>
<sequence length="392" mass="43815">VNMQFITLLAVFAALCVFANAQVLPPYTEDCQHGMYANHARCAGMPPTFEVNLDQDPSVRWNGVVQHKKKELVAMIGQIKLLVGAISPKIITAVDQYLPELIQKLPEPYGAEIQGIAKASGLPDGEILLFNIFYEIFTVCTSIVAQDDAGKLYHARNLDFGLFMGWDVKNHTWLITEYLRPLVVNVNFTRGGKTAYKSVNFAGYIGLLTGIKPNAFTITLNERFNIDGGFVGMLEWIMGQRDGHWTSFLTRTVMDKASSYDEAMSMLTKEVILAPVYYIVGGVKSGEGAVVTRDRTKLDNVMAMNTTAGEWYVLETNYDNWTNPPFFDDRRADAKKCMDYSGKKGVGFPSIFDVLSTKPVLNQLTTYTALMQVNAGTLETYIRECPHPCYPW</sequence>
<evidence type="ECO:0000256" key="4">
    <source>
        <dbReference type="ARBA" id="ARBA00004991"/>
    </source>
</evidence>
<evidence type="ECO:0000256" key="20">
    <source>
        <dbReference type="SAM" id="SignalP"/>
    </source>
</evidence>
<evidence type="ECO:0000256" key="16">
    <source>
        <dbReference type="ARBA" id="ARBA00040588"/>
    </source>
</evidence>
<feature type="chain" id="PRO_5003344772" description="Acid ceramidase" evidence="20">
    <location>
        <begin position="22"/>
        <end position="392"/>
    </location>
</feature>
<evidence type="ECO:0000256" key="3">
    <source>
        <dbReference type="ARBA" id="ARBA00004760"/>
    </source>
</evidence>
<dbReference type="Ensembl" id="ENSCINT00000004990.3">
    <property type="protein sequence ID" value="ENSCINP00000004990.3"/>
    <property type="gene ID" value="ENSCING00000002461.3"/>
</dbReference>
<comment type="catalytic activity">
    <reaction evidence="17">
        <text>an N-acylsphing-4-enine + H2O = sphing-4-enine + a fatty acid</text>
        <dbReference type="Rhea" id="RHEA:20856"/>
        <dbReference type="ChEBI" id="CHEBI:15377"/>
        <dbReference type="ChEBI" id="CHEBI:28868"/>
        <dbReference type="ChEBI" id="CHEBI:52639"/>
        <dbReference type="ChEBI" id="CHEBI:57756"/>
        <dbReference type="EC" id="3.5.1.23"/>
    </reaction>
</comment>
<evidence type="ECO:0000256" key="13">
    <source>
        <dbReference type="ARBA" id="ARBA00023157"/>
    </source>
</evidence>
<dbReference type="GO" id="GO:0005576">
    <property type="term" value="C:extracellular region"/>
    <property type="evidence" value="ECO:0007669"/>
    <property type="project" value="UniProtKB-SubCell"/>
</dbReference>
<keyword evidence="9 18" id="KW-0378">Hydrolase</keyword>
<dbReference type="PANTHER" id="PTHR28583">
    <property type="entry name" value="ACID AMIDASE"/>
    <property type="match status" value="1"/>
</dbReference>
<accession>F6Q8G4</accession>
<keyword evidence="24" id="KW-1185">Reference proteome</keyword>
<dbReference type="EC" id="3.5.1.23" evidence="6"/>
<evidence type="ECO:0000256" key="18">
    <source>
        <dbReference type="PIRNR" id="PIRNR017632"/>
    </source>
</evidence>
<dbReference type="EMBL" id="EAAA01002955">
    <property type="status" value="NOT_ANNOTATED_CDS"/>
    <property type="molecule type" value="Genomic_DNA"/>
</dbReference>
<comment type="pathway">
    <text evidence="4">Sphingolipid metabolism.</text>
</comment>
<dbReference type="GO" id="GO:0017064">
    <property type="term" value="F:fatty acid amide hydrolase activity"/>
    <property type="evidence" value="ECO:0007669"/>
    <property type="project" value="InterPro"/>
</dbReference>
<keyword evidence="12" id="KW-0865">Zymogen</keyword>
<protein>
    <recommendedName>
        <fullName evidence="16">Acid ceramidase</fullName>
        <ecNumber evidence="6">3.5.1.23</ecNumber>
    </recommendedName>
</protein>